<name>A0A1J0GCQ4_9CLOT</name>
<evidence type="ECO:0000256" key="1">
    <source>
        <dbReference type="SAM" id="Coils"/>
    </source>
</evidence>
<dbReference type="OrthoDB" id="1893238at2"/>
<evidence type="ECO:0000313" key="2">
    <source>
        <dbReference type="EMBL" id="APC39109.1"/>
    </source>
</evidence>
<sequence length="269" mass="30150">MIIGNIKNPYINNISNQQLQKVVSNKNIITNNKNLSSEEIMKQKIRNMNTQFALSQNSEQQIEIGMSALQEKEVGLDNIKDIGNQLKELSKQYASSDLSENDKSKIEKQAEELLNNLGSLMNQKEENNVLGDKTITLTGSDGKTSVILSKSLNITLDFGKLDDTKPNNTDKTNNDKHFSNNVSVSTLLKNPSIIEERILNPVQKSIEKVDDAKSIAYSNFIKEYSSAKSSIDDLFKIGGISAYTKDKKMLQQESIYIRISALYSHPLNK</sequence>
<feature type="coiled-coil region" evidence="1">
    <location>
        <begin position="96"/>
        <end position="127"/>
    </location>
</feature>
<organism evidence="2 3">
    <name type="scientific">Clostridium estertheticum subsp. estertheticum</name>
    <dbReference type="NCBI Taxonomy" id="1552"/>
    <lineage>
        <taxon>Bacteria</taxon>
        <taxon>Bacillati</taxon>
        <taxon>Bacillota</taxon>
        <taxon>Clostridia</taxon>
        <taxon>Eubacteriales</taxon>
        <taxon>Clostridiaceae</taxon>
        <taxon>Clostridium</taxon>
    </lineage>
</organism>
<dbReference type="AlphaFoldDB" id="A0A1J0GCQ4"/>
<gene>
    <name evidence="2" type="ORF">A7L45_03010</name>
</gene>
<evidence type="ECO:0008006" key="4">
    <source>
        <dbReference type="Google" id="ProtNLM"/>
    </source>
</evidence>
<dbReference type="STRING" id="1552.A7L45_03010"/>
<dbReference type="Gene3D" id="1.20.1330.10">
    <property type="entry name" value="f41 fragment of flagellin, N-terminal domain"/>
    <property type="match status" value="1"/>
</dbReference>
<dbReference type="Proteomes" id="UP000182569">
    <property type="component" value="Chromosome"/>
</dbReference>
<dbReference type="RefSeq" id="WP_071611405.1">
    <property type="nucleotide sequence ID" value="NZ_CP015756.1"/>
</dbReference>
<keyword evidence="3" id="KW-1185">Reference proteome</keyword>
<protein>
    <recommendedName>
        <fullName evidence="4">Flagellin N-terminal domain-containing protein</fullName>
    </recommendedName>
</protein>
<reference evidence="3" key="1">
    <citation type="journal article" date="2016" name="Front. Microbiol.">
        <title>Complete Genome Sequence of Clostridium estertheticum DSM 8809, a Microbe Identified in Spoiled Vacuum Packed Beef.</title>
        <authorList>
            <person name="Yu Z."/>
            <person name="Gunn L."/>
            <person name="Brennan E."/>
            <person name="Reid R."/>
            <person name="Wall P.G."/>
            <person name="Gaora O.P."/>
            <person name="Hurley D."/>
            <person name="Bolton D."/>
            <person name="Fanning S."/>
        </authorList>
    </citation>
    <scope>NUCLEOTIDE SEQUENCE [LARGE SCALE GENOMIC DNA]</scope>
    <source>
        <strain evidence="3">DSM 8809</strain>
    </source>
</reference>
<keyword evidence="1" id="KW-0175">Coiled coil</keyword>
<dbReference type="KEGG" id="ceu:A7L45_03010"/>
<dbReference type="SUPFAM" id="SSF64518">
    <property type="entry name" value="Phase 1 flagellin"/>
    <property type="match status" value="1"/>
</dbReference>
<proteinExistence type="predicted"/>
<accession>A0A1J0GCQ4</accession>
<evidence type="ECO:0000313" key="3">
    <source>
        <dbReference type="Proteomes" id="UP000182569"/>
    </source>
</evidence>
<dbReference type="EMBL" id="CP015756">
    <property type="protein sequence ID" value="APC39109.1"/>
    <property type="molecule type" value="Genomic_DNA"/>
</dbReference>